<reference evidence="1" key="1">
    <citation type="submission" date="2022-01" db="EMBL/GenBank/DDBJ databases">
        <authorList>
            <person name="Wang Y."/>
        </authorList>
    </citation>
    <scope>NUCLEOTIDE SEQUENCE</scope>
    <source>
        <strain evidence="1">WB101</strain>
    </source>
</reference>
<dbReference type="RefSeq" id="WP_237856551.1">
    <property type="nucleotide sequence ID" value="NZ_JAKLWS010000055.1"/>
</dbReference>
<dbReference type="InterPro" id="IPR032075">
    <property type="entry name" value="PI-PLC-C1"/>
</dbReference>
<dbReference type="Proteomes" id="UP001165366">
    <property type="component" value="Unassembled WGS sequence"/>
</dbReference>
<dbReference type="CDD" id="cd08589">
    <property type="entry name" value="PI-PLCc_SaPLC1_like"/>
    <property type="match status" value="1"/>
</dbReference>
<gene>
    <name evidence="1" type="ORF">L6773_20720</name>
</gene>
<comment type="caution">
    <text evidence="1">The sequence shown here is derived from an EMBL/GenBank/DDBJ whole genome shotgun (WGS) entry which is preliminary data.</text>
</comment>
<sequence length="390" mass="43765">MMTRKLSTLLLSVMLVYGCTGNQENELSSKSINCDTINANNANQCLRLNHVQVLGTHNSYKLLPHPDLINALNQHLDGWAKDIEYEHKPLAFQLENLGIRQFELDLYADPNGGRYARPSGALLIEDNEFLNHEDLMQPGFKIIHIPDVDYRSTCLTFKSCLKEIRDWSLANPNHLPIMIMAEAKDGERRDSGAISFTKPIPFNTTLMHEIDSEIMDVFEDQHIITPDKVRGNDSTLNEAIQNNGWPTLAESRGKVLFALDNTGEHKSMYLDGNSNLEGRVMFVSSAAPEPTAGFIKMNDAIRQADLIQDYISKGYLIRTRTDLPTQEARSGSTKRMEIAFQSGAQYLSTDYPEVSPFGSGYIVKFPDTEGIARCNPISAPQGCENQYLEE</sequence>
<dbReference type="PROSITE" id="PS51257">
    <property type="entry name" value="PROKAR_LIPOPROTEIN"/>
    <property type="match status" value="1"/>
</dbReference>
<organism evidence="1 2">
    <name type="scientific">Rhodohalobacter sulfatireducens</name>
    <dbReference type="NCBI Taxonomy" id="2911366"/>
    <lineage>
        <taxon>Bacteria</taxon>
        <taxon>Pseudomonadati</taxon>
        <taxon>Balneolota</taxon>
        <taxon>Balneolia</taxon>
        <taxon>Balneolales</taxon>
        <taxon>Balneolaceae</taxon>
        <taxon>Rhodohalobacter</taxon>
    </lineage>
</organism>
<proteinExistence type="predicted"/>
<dbReference type="InterPro" id="IPR017946">
    <property type="entry name" value="PLC-like_Pdiesterase_TIM-brl"/>
</dbReference>
<keyword evidence="2" id="KW-1185">Reference proteome</keyword>
<evidence type="ECO:0000313" key="1">
    <source>
        <dbReference type="EMBL" id="MCG2591006.1"/>
    </source>
</evidence>
<dbReference type="PROSITE" id="PS50007">
    <property type="entry name" value="PIPLC_X_DOMAIN"/>
    <property type="match status" value="1"/>
</dbReference>
<dbReference type="EMBL" id="JAKLWS010000055">
    <property type="protein sequence ID" value="MCG2591006.1"/>
    <property type="molecule type" value="Genomic_DNA"/>
</dbReference>
<accession>A0ABS9KJJ6</accession>
<protein>
    <submittedName>
        <fullName evidence="1">Phosphatidylinositol-specific phospholipase C1-like protein</fullName>
    </submittedName>
</protein>
<reference evidence="1" key="2">
    <citation type="submission" date="2024-05" db="EMBL/GenBank/DDBJ databases">
        <title>Rhodohalobacter halophilus gen. nov., sp. nov., a moderately halophilic member of the family Balneolaceae.</title>
        <authorList>
            <person name="Xia J."/>
        </authorList>
    </citation>
    <scope>NUCLEOTIDE SEQUENCE</scope>
    <source>
        <strain evidence="1">WB101</strain>
    </source>
</reference>
<dbReference type="Gene3D" id="3.20.20.190">
    <property type="entry name" value="Phosphatidylinositol (PI) phosphodiesterase"/>
    <property type="match status" value="1"/>
</dbReference>
<dbReference type="Pfam" id="PF16670">
    <property type="entry name" value="PI-PLC-C1"/>
    <property type="match status" value="1"/>
</dbReference>
<dbReference type="SUPFAM" id="SSF51695">
    <property type="entry name" value="PLC-like phosphodiesterases"/>
    <property type="match status" value="1"/>
</dbReference>
<evidence type="ECO:0000313" key="2">
    <source>
        <dbReference type="Proteomes" id="UP001165366"/>
    </source>
</evidence>
<name>A0ABS9KJJ6_9BACT</name>